<evidence type="ECO:0000313" key="4">
    <source>
        <dbReference type="Proteomes" id="UP000077202"/>
    </source>
</evidence>
<reference evidence="3" key="1">
    <citation type="submission" date="2016-03" db="EMBL/GenBank/DDBJ databases">
        <title>Mechanisms controlling the formation of the plant cell surface in tip-growing cells are functionally conserved among land plants.</title>
        <authorList>
            <person name="Honkanen S."/>
            <person name="Jones V.A."/>
            <person name="Morieri G."/>
            <person name="Champion C."/>
            <person name="Hetherington A.J."/>
            <person name="Kelly S."/>
            <person name="Saint-Marcoux D."/>
            <person name="Proust H."/>
            <person name="Prescott H."/>
            <person name="Dolan L."/>
        </authorList>
    </citation>
    <scope>NUCLEOTIDE SEQUENCE [LARGE SCALE GENOMIC DNA]</scope>
    <source>
        <tissue evidence="3">Whole gametophyte</tissue>
    </source>
</reference>
<comment type="caution">
    <text evidence="3">The sequence shown here is derived from an EMBL/GenBank/DDBJ whole genome shotgun (WGS) entry which is preliminary data.</text>
</comment>
<keyword evidence="2" id="KW-0812">Transmembrane</keyword>
<feature type="transmembrane region" description="Helical" evidence="2">
    <location>
        <begin position="135"/>
        <end position="158"/>
    </location>
</feature>
<accession>A0A176WGM0</accession>
<gene>
    <name evidence="3" type="ORF">AXG93_1962s1530</name>
</gene>
<dbReference type="Proteomes" id="UP000077202">
    <property type="component" value="Unassembled WGS sequence"/>
</dbReference>
<organism evidence="3 4">
    <name type="scientific">Marchantia polymorpha subsp. ruderalis</name>
    <dbReference type="NCBI Taxonomy" id="1480154"/>
    <lineage>
        <taxon>Eukaryota</taxon>
        <taxon>Viridiplantae</taxon>
        <taxon>Streptophyta</taxon>
        <taxon>Embryophyta</taxon>
        <taxon>Marchantiophyta</taxon>
        <taxon>Marchantiopsida</taxon>
        <taxon>Marchantiidae</taxon>
        <taxon>Marchantiales</taxon>
        <taxon>Marchantiaceae</taxon>
        <taxon>Marchantia</taxon>
    </lineage>
</organism>
<proteinExistence type="predicted"/>
<evidence type="ECO:0000256" key="1">
    <source>
        <dbReference type="SAM" id="MobiDB-lite"/>
    </source>
</evidence>
<dbReference type="EMBL" id="LVLJ01001129">
    <property type="protein sequence ID" value="OAE31296.1"/>
    <property type="molecule type" value="Genomic_DNA"/>
</dbReference>
<name>A0A176WGM0_MARPO</name>
<protein>
    <submittedName>
        <fullName evidence="3">Uncharacterized protein</fullName>
    </submittedName>
</protein>
<evidence type="ECO:0000313" key="3">
    <source>
        <dbReference type="EMBL" id="OAE31296.1"/>
    </source>
</evidence>
<keyword evidence="2" id="KW-0472">Membrane</keyword>
<evidence type="ECO:0000256" key="2">
    <source>
        <dbReference type="SAM" id="Phobius"/>
    </source>
</evidence>
<keyword evidence="4" id="KW-1185">Reference proteome</keyword>
<dbReference type="AlphaFoldDB" id="A0A176WGM0"/>
<feature type="compositionally biased region" description="Basic and acidic residues" evidence="1">
    <location>
        <begin position="29"/>
        <end position="49"/>
    </location>
</feature>
<keyword evidence="2" id="KW-1133">Transmembrane helix</keyword>
<feature type="region of interest" description="Disordered" evidence="1">
    <location>
        <begin position="1"/>
        <end position="49"/>
    </location>
</feature>
<sequence>MNGEMGTIGEANSKPGPVKRTIAKLRHKGHDDTSDEHRDDATHNTHSKTEDYTGSVTYALVRELFQYLNSQEGQIAIRNVVTTQAKVAANLAVTDGAKEASRVAALQAVKGSYDAAESKYLESWKKLPGIVKATAVPLVACYVAFLAVALLLTLWSFVLTGDQHHQSKAVR</sequence>